<comment type="caution">
    <text evidence="1">The sequence shown here is derived from an EMBL/GenBank/DDBJ whole genome shotgun (WGS) entry which is preliminary data.</text>
</comment>
<proteinExistence type="predicted"/>
<accession>A0ABQ9THZ7</accession>
<reference evidence="1 2" key="1">
    <citation type="submission" date="2023-05" db="EMBL/GenBank/DDBJ databases">
        <title>B98-5 Cell Line De Novo Hybrid Assembly: An Optical Mapping Approach.</title>
        <authorList>
            <person name="Kananen K."/>
            <person name="Auerbach J.A."/>
            <person name="Kautto E."/>
            <person name="Blachly J.S."/>
        </authorList>
    </citation>
    <scope>NUCLEOTIDE SEQUENCE [LARGE SCALE GENOMIC DNA]</scope>
    <source>
        <strain evidence="1">B95-8</strain>
        <tissue evidence="1">Cell line</tissue>
    </source>
</reference>
<dbReference type="EMBL" id="JASSZA010000023">
    <property type="protein sequence ID" value="KAK2084068.1"/>
    <property type="molecule type" value="Genomic_DNA"/>
</dbReference>
<evidence type="ECO:0000313" key="2">
    <source>
        <dbReference type="Proteomes" id="UP001266305"/>
    </source>
</evidence>
<protein>
    <submittedName>
        <fullName evidence="1">Uncharacterized protein</fullName>
    </submittedName>
</protein>
<dbReference type="Proteomes" id="UP001266305">
    <property type="component" value="Unassembled WGS sequence"/>
</dbReference>
<gene>
    <name evidence="1" type="ORF">P7K49_039304</name>
</gene>
<sequence length="120" mass="13373">MAPKRYRRHKRGAATLSTWGAWALDGGPNIAGAEGVSEGSGLLIWPPRNTHPVDFNPQAMWDLEEPAWDLPLPGARAGEEELWGREVKPRRGGRRVQPVYRIIYTALGEPQEGSTHEPLR</sequence>
<evidence type="ECO:0000313" key="1">
    <source>
        <dbReference type="EMBL" id="KAK2084068.1"/>
    </source>
</evidence>
<feature type="non-terminal residue" evidence="1">
    <location>
        <position position="120"/>
    </location>
</feature>
<name>A0ABQ9THZ7_SAGOE</name>
<organism evidence="1 2">
    <name type="scientific">Saguinus oedipus</name>
    <name type="common">Cotton-top tamarin</name>
    <name type="synonym">Oedipomidas oedipus</name>
    <dbReference type="NCBI Taxonomy" id="9490"/>
    <lineage>
        <taxon>Eukaryota</taxon>
        <taxon>Metazoa</taxon>
        <taxon>Chordata</taxon>
        <taxon>Craniata</taxon>
        <taxon>Vertebrata</taxon>
        <taxon>Euteleostomi</taxon>
        <taxon>Mammalia</taxon>
        <taxon>Eutheria</taxon>
        <taxon>Euarchontoglires</taxon>
        <taxon>Primates</taxon>
        <taxon>Haplorrhini</taxon>
        <taxon>Platyrrhini</taxon>
        <taxon>Cebidae</taxon>
        <taxon>Callitrichinae</taxon>
        <taxon>Saguinus</taxon>
    </lineage>
</organism>
<keyword evidence="2" id="KW-1185">Reference proteome</keyword>